<dbReference type="OrthoDB" id="2593732at2759"/>
<dbReference type="Pfam" id="PF11951">
    <property type="entry name" value="Fungal_trans_2"/>
    <property type="match status" value="1"/>
</dbReference>
<keyword evidence="5" id="KW-0804">Transcription</keyword>
<organism evidence="8 9">
    <name type="scientific">Botryotinia narcissicola</name>
    <dbReference type="NCBI Taxonomy" id="278944"/>
    <lineage>
        <taxon>Eukaryota</taxon>
        <taxon>Fungi</taxon>
        <taxon>Dikarya</taxon>
        <taxon>Ascomycota</taxon>
        <taxon>Pezizomycotina</taxon>
        <taxon>Leotiomycetes</taxon>
        <taxon>Helotiales</taxon>
        <taxon>Sclerotiniaceae</taxon>
        <taxon>Botryotinia</taxon>
    </lineage>
</organism>
<keyword evidence="6" id="KW-0539">Nucleus</keyword>
<evidence type="ECO:0000256" key="4">
    <source>
        <dbReference type="ARBA" id="ARBA00023125"/>
    </source>
</evidence>
<evidence type="ECO:0000256" key="3">
    <source>
        <dbReference type="ARBA" id="ARBA00023015"/>
    </source>
</evidence>
<dbReference type="Proteomes" id="UP000297452">
    <property type="component" value="Unassembled WGS sequence"/>
</dbReference>
<gene>
    <name evidence="8" type="ORF">BOTNAR_0378g00010</name>
</gene>
<keyword evidence="2" id="KW-0862">Zinc</keyword>
<dbReference type="InterPro" id="IPR021858">
    <property type="entry name" value="Fun_TF"/>
</dbReference>
<evidence type="ECO:0000256" key="6">
    <source>
        <dbReference type="ARBA" id="ARBA00023242"/>
    </source>
</evidence>
<dbReference type="InterPro" id="IPR052360">
    <property type="entry name" value="Transcr_Regulatory_Proteins"/>
</dbReference>
<evidence type="ECO:0000256" key="1">
    <source>
        <dbReference type="ARBA" id="ARBA00022723"/>
    </source>
</evidence>
<dbReference type="GO" id="GO:0003677">
    <property type="term" value="F:DNA binding"/>
    <property type="evidence" value="ECO:0007669"/>
    <property type="project" value="UniProtKB-KW"/>
</dbReference>
<dbReference type="PANTHER" id="PTHR36206">
    <property type="entry name" value="ASPERCRYPTIN BIOSYNTHESIS CLUSTER-SPECIFIC TRANSCRIPTION REGULATOR ATNN-RELATED"/>
    <property type="match status" value="1"/>
</dbReference>
<keyword evidence="4" id="KW-0238">DNA-binding</keyword>
<name>A0A4Z1HPJ9_9HELO</name>
<protein>
    <recommendedName>
        <fullName evidence="10">Zn(2)-C6 fungal-type domain-containing protein</fullName>
    </recommendedName>
</protein>
<dbReference type="GO" id="GO:0000981">
    <property type="term" value="F:DNA-binding transcription factor activity, RNA polymerase II-specific"/>
    <property type="evidence" value="ECO:0007669"/>
    <property type="project" value="InterPro"/>
</dbReference>
<dbReference type="CDD" id="cd00067">
    <property type="entry name" value="GAL4"/>
    <property type="match status" value="1"/>
</dbReference>
<evidence type="ECO:0008006" key="10">
    <source>
        <dbReference type="Google" id="ProtNLM"/>
    </source>
</evidence>
<evidence type="ECO:0000256" key="5">
    <source>
        <dbReference type="ARBA" id="ARBA00023163"/>
    </source>
</evidence>
<reference evidence="8 9" key="1">
    <citation type="submission" date="2017-12" db="EMBL/GenBank/DDBJ databases">
        <title>Comparative genomics of Botrytis spp.</title>
        <authorList>
            <person name="Valero-Jimenez C.A."/>
            <person name="Tapia P."/>
            <person name="Veloso J."/>
            <person name="Silva-Moreno E."/>
            <person name="Staats M."/>
            <person name="Valdes J.H."/>
            <person name="Van Kan J.A.L."/>
        </authorList>
    </citation>
    <scope>NUCLEOTIDE SEQUENCE [LARGE SCALE GENOMIC DNA]</scope>
    <source>
        <strain evidence="8 9">MUCL2120</strain>
    </source>
</reference>
<proteinExistence type="predicted"/>
<sequence>MAASVYSRDNPIHSQPTKRKRARASRYSEGFGHALSDSDIVCPSRIRHLKCDEAKPTCHRCCQDRVKCDGYDLMRETSVPHHEGHPEYNTIQLVQPQQSLLTDMNTQDLYFNHAVQYTIQDLSDSTTSTSFWVDFLPRSLLQIAATRYALIALAAAHIDFLTQKTVNCGVAVATRHERSVILHYNMAIRHLQPLLSKATPEDAEAALACCILFICLENIRGRYVESLKYLESGVGLLVSLLVPDTKRRSLTSLTVRLPVVLHQAISSTIQNKRNIDHIAVLFSRLSLETHLLTDSEVVPLINISRATPDLDQVELQSLTPIMTLDAARSELHSFEIAHDMFYQQAYSNIKSRPSHGDMRPDQPPEYFLNLFGWGEKVAYQQIYQQFWQWSARFDQYILELASHPRSSKDLSDASKIRLLQKTWTAMLDKEPWTFNGQDFPAIGVLDEFLPEVESIIKLRGPPSRPLITFGADIVPYITIAGYLTDDLGLLQRIISALKLLDTREGFWDSKDIAEIFEASIIAHADLELDIRQNSMGILHMAKILSDMNILFISPNNSIASLARNIEP</sequence>
<keyword evidence="3" id="KW-0805">Transcription regulation</keyword>
<accession>A0A4Z1HPJ9</accession>
<dbReference type="EMBL" id="PQXJ01000378">
    <property type="protein sequence ID" value="TGO50804.1"/>
    <property type="molecule type" value="Genomic_DNA"/>
</dbReference>
<comment type="caution">
    <text evidence="8">The sequence shown here is derived from an EMBL/GenBank/DDBJ whole genome shotgun (WGS) entry which is preliminary data.</text>
</comment>
<dbReference type="InterPro" id="IPR001138">
    <property type="entry name" value="Zn2Cys6_DnaBD"/>
</dbReference>
<dbReference type="PANTHER" id="PTHR36206:SF12">
    <property type="entry name" value="ASPERCRYPTIN BIOSYNTHESIS CLUSTER-SPECIFIC TRANSCRIPTION REGULATOR ATNN-RELATED"/>
    <property type="match status" value="1"/>
</dbReference>
<feature type="region of interest" description="Disordered" evidence="7">
    <location>
        <begin position="1"/>
        <end position="26"/>
    </location>
</feature>
<evidence type="ECO:0000256" key="7">
    <source>
        <dbReference type="SAM" id="MobiDB-lite"/>
    </source>
</evidence>
<evidence type="ECO:0000313" key="9">
    <source>
        <dbReference type="Proteomes" id="UP000297452"/>
    </source>
</evidence>
<keyword evidence="1" id="KW-0479">Metal-binding</keyword>
<evidence type="ECO:0000313" key="8">
    <source>
        <dbReference type="EMBL" id="TGO50804.1"/>
    </source>
</evidence>
<keyword evidence="9" id="KW-1185">Reference proteome</keyword>
<dbReference type="STRING" id="278944.A0A4Z1HPJ9"/>
<dbReference type="GO" id="GO:0008270">
    <property type="term" value="F:zinc ion binding"/>
    <property type="evidence" value="ECO:0007669"/>
    <property type="project" value="InterPro"/>
</dbReference>
<dbReference type="AlphaFoldDB" id="A0A4Z1HPJ9"/>
<evidence type="ECO:0000256" key="2">
    <source>
        <dbReference type="ARBA" id="ARBA00022833"/>
    </source>
</evidence>